<dbReference type="Proteomes" id="UP000887566">
    <property type="component" value="Unplaced"/>
</dbReference>
<keyword evidence="1" id="KW-1185">Reference proteome</keyword>
<evidence type="ECO:0000313" key="1">
    <source>
        <dbReference type="Proteomes" id="UP000887566"/>
    </source>
</evidence>
<protein>
    <submittedName>
        <fullName evidence="2">Uncharacterized protein</fullName>
    </submittedName>
</protein>
<evidence type="ECO:0000313" key="2">
    <source>
        <dbReference type="WBParaSite" id="PSAMB.scaffold6551size9252.g28718.t1"/>
    </source>
</evidence>
<reference evidence="2" key="1">
    <citation type="submission" date="2022-11" db="UniProtKB">
        <authorList>
            <consortium name="WormBaseParasite"/>
        </authorList>
    </citation>
    <scope>IDENTIFICATION</scope>
</reference>
<dbReference type="AlphaFoldDB" id="A0A914X934"/>
<sequence length="162" mass="18172">MAQLFEVTYNGCRCQLSRLNPTVLSALFRLEKTTIILIDADDTVFLWDDERFDKIEMAKQPLMVEGSAAVHLPPPGNCYSIRQKALTQTKQLAVQRVLRSDNGKPGIPVQLVHIAITREEAKVPKINEKLQAIAGFKELLLCNVQGVPFSDDEATQSRIFYA</sequence>
<name>A0A914X934_9BILA</name>
<accession>A0A914X934</accession>
<dbReference type="WBParaSite" id="PSAMB.scaffold6551size9252.g28718.t1">
    <property type="protein sequence ID" value="PSAMB.scaffold6551size9252.g28718.t1"/>
    <property type="gene ID" value="PSAMB.scaffold6551size9252.g28718"/>
</dbReference>
<organism evidence="1 2">
    <name type="scientific">Plectus sambesii</name>
    <dbReference type="NCBI Taxonomy" id="2011161"/>
    <lineage>
        <taxon>Eukaryota</taxon>
        <taxon>Metazoa</taxon>
        <taxon>Ecdysozoa</taxon>
        <taxon>Nematoda</taxon>
        <taxon>Chromadorea</taxon>
        <taxon>Plectida</taxon>
        <taxon>Plectina</taxon>
        <taxon>Plectoidea</taxon>
        <taxon>Plectidae</taxon>
        <taxon>Plectus</taxon>
    </lineage>
</organism>
<proteinExistence type="predicted"/>